<keyword evidence="2" id="KW-1185">Reference proteome</keyword>
<dbReference type="EMBL" id="CM051396">
    <property type="protein sequence ID" value="KAJ4723570.1"/>
    <property type="molecule type" value="Genomic_DNA"/>
</dbReference>
<proteinExistence type="predicted"/>
<organism evidence="1 2">
    <name type="scientific">Melia azedarach</name>
    <name type="common">Chinaberry tree</name>
    <dbReference type="NCBI Taxonomy" id="155640"/>
    <lineage>
        <taxon>Eukaryota</taxon>
        <taxon>Viridiplantae</taxon>
        <taxon>Streptophyta</taxon>
        <taxon>Embryophyta</taxon>
        <taxon>Tracheophyta</taxon>
        <taxon>Spermatophyta</taxon>
        <taxon>Magnoliopsida</taxon>
        <taxon>eudicotyledons</taxon>
        <taxon>Gunneridae</taxon>
        <taxon>Pentapetalae</taxon>
        <taxon>rosids</taxon>
        <taxon>malvids</taxon>
        <taxon>Sapindales</taxon>
        <taxon>Meliaceae</taxon>
        <taxon>Melia</taxon>
    </lineage>
</organism>
<evidence type="ECO:0000313" key="1">
    <source>
        <dbReference type="EMBL" id="KAJ4723570.1"/>
    </source>
</evidence>
<name>A0ACC1YLR8_MELAZ</name>
<protein>
    <submittedName>
        <fullName evidence="1">Zinc finger BED domain-containing protein RICESLEEPER 1-like</fullName>
    </submittedName>
</protein>
<reference evidence="1 2" key="1">
    <citation type="journal article" date="2023" name="Science">
        <title>Complex scaffold remodeling in plant triterpene biosynthesis.</title>
        <authorList>
            <person name="De La Pena R."/>
            <person name="Hodgson H."/>
            <person name="Liu J.C."/>
            <person name="Stephenson M.J."/>
            <person name="Martin A.C."/>
            <person name="Owen C."/>
            <person name="Harkess A."/>
            <person name="Leebens-Mack J."/>
            <person name="Jimenez L.E."/>
            <person name="Osbourn A."/>
            <person name="Sattely E.S."/>
        </authorList>
    </citation>
    <scope>NUCLEOTIDE SEQUENCE [LARGE SCALE GENOMIC DNA]</scope>
    <source>
        <strain evidence="2">cv. JPN11</strain>
        <tissue evidence="1">Leaf</tissue>
    </source>
</reference>
<accession>A0ACC1YLR8</accession>
<comment type="caution">
    <text evidence="1">The sequence shown here is derived from an EMBL/GenBank/DDBJ whole genome shotgun (WGS) entry which is preliminary data.</text>
</comment>
<sequence>MEASWSLPSGIVSLSEGRISLSNDDEVTTLRRHPQENIEPNLDENEMVNHASEIPSLSGTKRRKLVSKVWNEFTRYEVEDGKYCAICKHCKRKFDGSPKKGTTHLHNHLKSCRSKLTTVLAEKSMIDQQLINHTHVAKTTKHGITSLNSRKDDILRIFNAQKEELRRCFEKISCRFSLTIDRLPESNLHYLSLKAHFIDDDWKLKKAIISYRIDRHFWESLKDLLLDWRIDKNVCSIVAGDNDDKQDEAFNEIKDWLRGRGSLPFFDKGLHIGNLESIFEYTANMGSFFPFDVRRKIRQALGYIHKTSSNERKFQIAADRARWSLGKKVTFRNAPKSWISGFRLLEKAIGYKEAFCELEKMDPDFKSMNLTKEEWEEATAVYECMVLLNDNARTFRETIYTTSNLYFPMISEMFMQLLSLQKSYYEHVRNVASYIRWEFEQEYLNGSSLFLATAVVLDPRHKMDIVKCWYNKIYGPDAGVHIMKIKDFLNDVYDRYASNVVSADTSKTELHLYLKEPKLPLLEDFDILDWWHKNTRRFPTLAKVARDLLALPFSSAPDDAMEAEIENIVRSDPGFRNLGGFYMH</sequence>
<gene>
    <name evidence="1" type="ORF">OWV82_006925</name>
</gene>
<dbReference type="Proteomes" id="UP001164539">
    <property type="component" value="Chromosome 3"/>
</dbReference>
<evidence type="ECO:0000313" key="2">
    <source>
        <dbReference type="Proteomes" id="UP001164539"/>
    </source>
</evidence>